<comment type="caution">
    <text evidence="1">The sequence shown here is derived from an EMBL/GenBank/DDBJ whole genome shotgun (WGS) entry which is preliminary data.</text>
</comment>
<dbReference type="EMBL" id="JXTC01000617">
    <property type="protein sequence ID" value="PON43269.1"/>
    <property type="molecule type" value="Genomic_DNA"/>
</dbReference>
<accession>A0A2P5B3C4</accession>
<feature type="non-terminal residue" evidence="1">
    <location>
        <position position="57"/>
    </location>
</feature>
<proteinExistence type="predicted"/>
<evidence type="ECO:0000313" key="1">
    <source>
        <dbReference type="EMBL" id="PON43269.1"/>
    </source>
</evidence>
<dbReference type="Proteomes" id="UP000237000">
    <property type="component" value="Unassembled WGS sequence"/>
</dbReference>
<reference evidence="2" key="1">
    <citation type="submission" date="2016-06" db="EMBL/GenBank/DDBJ databases">
        <title>Parallel loss of symbiosis genes in relatives of nitrogen-fixing non-legume Parasponia.</title>
        <authorList>
            <person name="Van Velzen R."/>
            <person name="Holmer R."/>
            <person name="Bu F."/>
            <person name="Rutten L."/>
            <person name="Van Zeijl A."/>
            <person name="Liu W."/>
            <person name="Santuari L."/>
            <person name="Cao Q."/>
            <person name="Sharma T."/>
            <person name="Shen D."/>
            <person name="Roswanjaya Y."/>
            <person name="Wardhani T."/>
            <person name="Kalhor M.S."/>
            <person name="Jansen J."/>
            <person name="Van den Hoogen J."/>
            <person name="Gungor B."/>
            <person name="Hartog M."/>
            <person name="Hontelez J."/>
            <person name="Verver J."/>
            <person name="Yang W.-C."/>
            <person name="Schijlen E."/>
            <person name="Repin R."/>
            <person name="Schilthuizen M."/>
            <person name="Schranz E."/>
            <person name="Heidstra R."/>
            <person name="Miyata K."/>
            <person name="Fedorova E."/>
            <person name="Kohlen W."/>
            <person name="Bisseling T."/>
            <person name="Smit S."/>
            <person name="Geurts R."/>
        </authorList>
    </citation>
    <scope>NUCLEOTIDE SEQUENCE [LARGE SCALE GENOMIC DNA]</scope>
    <source>
        <strain evidence="2">cv. RG33-2</strain>
    </source>
</reference>
<protein>
    <submittedName>
        <fullName evidence="1">Uncharacterized protein</fullName>
    </submittedName>
</protein>
<dbReference type="AlphaFoldDB" id="A0A2P5B3C4"/>
<evidence type="ECO:0000313" key="2">
    <source>
        <dbReference type="Proteomes" id="UP000237000"/>
    </source>
</evidence>
<dbReference type="InParanoid" id="A0A2P5B3C4"/>
<sequence>MVQHQQHPHAAPATVRAACCTSTRQRASYARPARLVSRSRIFNANNYRAALRLPKSR</sequence>
<organism evidence="1 2">
    <name type="scientific">Trema orientale</name>
    <name type="common">Charcoal tree</name>
    <name type="synonym">Celtis orientalis</name>
    <dbReference type="NCBI Taxonomy" id="63057"/>
    <lineage>
        <taxon>Eukaryota</taxon>
        <taxon>Viridiplantae</taxon>
        <taxon>Streptophyta</taxon>
        <taxon>Embryophyta</taxon>
        <taxon>Tracheophyta</taxon>
        <taxon>Spermatophyta</taxon>
        <taxon>Magnoliopsida</taxon>
        <taxon>eudicotyledons</taxon>
        <taxon>Gunneridae</taxon>
        <taxon>Pentapetalae</taxon>
        <taxon>rosids</taxon>
        <taxon>fabids</taxon>
        <taxon>Rosales</taxon>
        <taxon>Cannabaceae</taxon>
        <taxon>Trema</taxon>
    </lineage>
</organism>
<name>A0A2P5B3C4_TREOI</name>
<gene>
    <name evidence="1" type="ORF">TorRG33x02_334030</name>
</gene>
<keyword evidence="2" id="KW-1185">Reference proteome</keyword>